<evidence type="ECO:0000313" key="18">
    <source>
        <dbReference type="Proteomes" id="UP000322000"/>
    </source>
</evidence>
<evidence type="ECO:0000313" key="19">
    <source>
        <dbReference type="RefSeq" id="XP_026734007.1"/>
    </source>
</evidence>
<evidence type="ECO:0000256" key="14">
    <source>
        <dbReference type="ARBA" id="ARBA00023136"/>
    </source>
</evidence>
<dbReference type="PRINTS" id="PR00465">
    <property type="entry name" value="EP450IV"/>
</dbReference>
<dbReference type="InParanoid" id="A0A7E5W0F3"/>
<comment type="cofactor">
    <cofactor evidence="1 16">
        <name>heme</name>
        <dbReference type="ChEBI" id="CHEBI:30413"/>
    </cofactor>
</comment>
<dbReference type="PRINTS" id="PR00385">
    <property type="entry name" value="P450"/>
</dbReference>
<keyword evidence="11 17" id="KW-0560">Oxidoreductase</keyword>
<organism evidence="18 19">
    <name type="scientific">Trichoplusia ni</name>
    <name type="common">Cabbage looper</name>
    <dbReference type="NCBI Taxonomy" id="7111"/>
    <lineage>
        <taxon>Eukaryota</taxon>
        <taxon>Metazoa</taxon>
        <taxon>Ecdysozoa</taxon>
        <taxon>Arthropoda</taxon>
        <taxon>Hexapoda</taxon>
        <taxon>Insecta</taxon>
        <taxon>Pterygota</taxon>
        <taxon>Neoptera</taxon>
        <taxon>Endopterygota</taxon>
        <taxon>Lepidoptera</taxon>
        <taxon>Glossata</taxon>
        <taxon>Ditrysia</taxon>
        <taxon>Noctuoidea</taxon>
        <taxon>Noctuidae</taxon>
        <taxon>Plusiinae</taxon>
        <taxon>Trichoplusia</taxon>
    </lineage>
</organism>
<gene>
    <name evidence="19" type="primary">LOC113498259</name>
</gene>
<dbReference type="KEGG" id="tnl:113498259"/>
<keyword evidence="8 16" id="KW-0479">Metal-binding</keyword>
<evidence type="ECO:0000256" key="11">
    <source>
        <dbReference type="ARBA" id="ARBA00023002"/>
    </source>
</evidence>
<evidence type="ECO:0000256" key="12">
    <source>
        <dbReference type="ARBA" id="ARBA00023004"/>
    </source>
</evidence>
<evidence type="ECO:0000256" key="7">
    <source>
        <dbReference type="ARBA" id="ARBA00022617"/>
    </source>
</evidence>
<feature type="binding site" description="axial binding residue" evidence="16">
    <location>
        <position position="456"/>
    </location>
    <ligand>
        <name>heme</name>
        <dbReference type="ChEBI" id="CHEBI:30413"/>
    </ligand>
    <ligandPart>
        <name>Fe</name>
        <dbReference type="ChEBI" id="CHEBI:18248"/>
    </ligandPart>
</feature>
<evidence type="ECO:0000256" key="9">
    <source>
        <dbReference type="ARBA" id="ARBA00022824"/>
    </source>
</evidence>
<dbReference type="InterPro" id="IPR001128">
    <property type="entry name" value="Cyt_P450"/>
</dbReference>
<keyword evidence="12 16" id="KW-0408">Iron</keyword>
<protein>
    <recommendedName>
        <fullName evidence="6">unspecific monooxygenase</fullName>
        <ecNumber evidence="6">1.14.14.1</ecNumber>
    </recommendedName>
</protein>
<keyword evidence="18" id="KW-1185">Reference proteome</keyword>
<dbReference type="InterPro" id="IPR050476">
    <property type="entry name" value="Insect_CytP450_Detox"/>
</dbReference>
<dbReference type="AlphaFoldDB" id="A0A7E5W0F3"/>
<keyword evidence="13 17" id="KW-0503">Monooxygenase</keyword>
<keyword evidence="10" id="KW-0492">Microsome</keyword>
<reference evidence="19" key="1">
    <citation type="submission" date="2025-08" db="UniProtKB">
        <authorList>
            <consortium name="RefSeq"/>
        </authorList>
    </citation>
    <scope>IDENTIFICATION</scope>
</reference>
<dbReference type="InterPro" id="IPR036396">
    <property type="entry name" value="Cyt_P450_sf"/>
</dbReference>
<evidence type="ECO:0000256" key="3">
    <source>
        <dbReference type="ARBA" id="ARBA00004174"/>
    </source>
</evidence>
<comment type="similarity">
    <text evidence="5 17">Belongs to the cytochrome P450 family.</text>
</comment>
<dbReference type="PANTHER" id="PTHR24292">
    <property type="entry name" value="CYTOCHROME P450"/>
    <property type="match status" value="1"/>
</dbReference>
<evidence type="ECO:0000256" key="13">
    <source>
        <dbReference type="ARBA" id="ARBA00023033"/>
    </source>
</evidence>
<sequence>MWVILFLILLVIFILYQVLKYKYGYWERKKVPHIKPVPLLGNYGDYILLKTFIGDVVSKICAKFPNEPYIGAFYGTEPALIVQDPELLKLILAKDFYYFHGREVTQYTDREPLTKNIFFTHGDSWKVIRQNMTPLYTTAKMKNMFHLIEKCSRVFESLLEEECIASDSIEVNCLMCRFTMDCIGSCAFGVETNGMQKGHELNPYVIMGSQIFARSTLRGIKNISRAIWPYIFYKLGLQIYPESITHFYVDLMRKIFKQRDFKPSPRHDFVDFLLNLYKDKYITGEGIMTIKTGETQKVTMKVDYDLLAGQCISFLGAGYETSATTLAMTLFELAKNEELQTKVIKEVDEYLDKHNDILDYSIVTDLPFLEACIDESLRLYPPLTNLTREVMESYTFPSGLTVDKGLRVHIPVYHIHRNPNYYPNPEKYDPERFLPEEKKNITPYTYLPFGEGQRFCVGLRFAKMQMLAGLVTIFKSYKISLADGMPETLEFDPRVLIHVPKGGVNVKFIPRKDGRNYNKLS</sequence>
<evidence type="ECO:0000256" key="10">
    <source>
        <dbReference type="ARBA" id="ARBA00022848"/>
    </source>
</evidence>
<proteinExistence type="inferred from homology"/>
<evidence type="ECO:0000256" key="5">
    <source>
        <dbReference type="ARBA" id="ARBA00010617"/>
    </source>
</evidence>
<dbReference type="InterPro" id="IPR017972">
    <property type="entry name" value="Cyt_P450_CS"/>
</dbReference>
<dbReference type="RefSeq" id="XP_026734007.1">
    <property type="nucleotide sequence ID" value="XM_026878206.1"/>
</dbReference>
<dbReference type="GO" id="GO:0005506">
    <property type="term" value="F:iron ion binding"/>
    <property type="evidence" value="ECO:0007669"/>
    <property type="project" value="InterPro"/>
</dbReference>
<accession>A0A7E5W0F3</accession>
<evidence type="ECO:0000256" key="4">
    <source>
        <dbReference type="ARBA" id="ARBA00004406"/>
    </source>
</evidence>
<dbReference type="FunFam" id="1.10.630.10:FF:000042">
    <property type="entry name" value="Cytochrome P450"/>
    <property type="match status" value="1"/>
</dbReference>
<comment type="subcellular location">
    <subcellularLocation>
        <location evidence="4">Endoplasmic reticulum membrane</location>
        <topology evidence="4">Peripheral membrane protein</topology>
    </subcellularLocation>
    <subcellularLocation>
        <location evidence="3">Microsome membrane</location>
        <topology evidence="3">Peripheral membrane protein</topology>
    </subcellularLocation>
</comment>
<dbReference type="Proteomes" id="UP000322000">
    <property type="component" value="Chromosome 10"/>
</dbReference>
<comment type="function">
    <text evidence="2">May be involved in the metabolism of insect hormones and in the breakdown of synthetic insecticides.</text>
</comment>
<dbReference type="InterPro" id="IPR002403">
    <property type="entry name" value="Cyt_P450_E_grp-IV"/>
</dbReference>
<evidence type="ECO:0000256" key="15">
    <source>
        <dbReference type="ARBA" id="ARBA00047827"/>
    </source>
</evidence>
<evidence type="ECO:0000256" key="16">
    <source>
        <dbReference type="PIRSR" id="PIRSR602403-1"/>
    </source>
</evidence>
<comment type="catalytic activity">
    <reaction evidence="15">
        <text>an organic molecule + reduced [NADPH--hemoprotein reductase] + O2 = an alcohol + oxidized [NADPH--hemoprotein reductase] + H2O + H(+)</text>
        <dbReference type="Rhea" id="RHEA:17149"/>
        <dbReference type="Rhea" id="RHEA-COMP:11964"/>
        <dbReference type="Rhea" id="RHEA-COMP:11965"/>
        <dbReference type="ChEBI" id="CHEBI:15377"/>
        <dbReference type="ChEBI" id="CHEBI:15378"/>
        <dbReference type="ChEBI" id="CHEBI:15379"/>
        <dbReference type="ChEBI" id="CHEBI:30879"/>
        <dbReference type="ChEBI" id="CHEBI:57618"/>
        <dbReference type="ChEBI" id="CHEBI:58210"/>
        <dbReference type="ChEBI" id="CHEBI:142491"/>
        <dbReference type="EC" id="1.14.14.1"/>
    </reaction>
</comment>
<dbReference type="GO" id="GO:0016712">
    <property type="term" value="F:oxidoreductase activity, acting on paired donors, with incorporation or reduction of molecular oxygen, reduced flavin or flavoprotein as one donor, and incorporation of one atom of oxygen"/>
    <property type="evidence" value="ECO:0007669"/>
    <property type="project" value="UniProtKB-EC"/>
</dbReference>
<name>A0A7E5W0F3_TRINI</name>
<dbReference type="GO" id="GO:0020037">
    <property type="term" value="F:heme binding"/>
    <property type="evidence" value="ECO:0007669"/>
    <property type="project" value="InterPro"/>
</dbReference>
<keyword evidence="7 16" id="KW-0349">Heme</keyword>
<evidence type="ECO:0000256" key="17">
    <source>
        <dbReference type="RuleBase" id="RU000461"/>
    </source>
</evidence>
<dbReference type="PANTHER" id="PTHR24292:SF104">
    <property type="entry name" value="CYTOCHROME P450 308A1-RELATED"/>
    <property type="match status" value="1"/>
</dbReference>
<evidence type="ECO:0000256" key="1">
    <source>
        <dbReference type="ARBA" id="ARBA00001971"/>
    </source>
</evidence>
<dbReference type="Gene3D" id="1.10.630.10">
    <property type="entry name" value="Cytochrome P450"/>
    <property type="match status" value="1"/>
</dbReference>
<dbReference type="GO" id="GO:0005789">
    <property type="term" value="C:endoplasmic reticulum membrane"/>
    <property type="evidence" value="ECO:0007669"/>
    <property type="project" value="UniProtKB-SubCell"/>
</dbReference>
<dbReference type="GeneID" id="113498259"/>
<dbReference type="OrthoDB" id="2789670at2759"/>
<dbReference type="CTD" id="100126549"/>
<evidence type="ECO:0000256" key="2">
    <source>
        <dbReference type="ARBA" id="ARBA00003690"/>
    </source>
</evidence>
<dbReference type="PROSITE" id="PS00086">
    <property type="entry name" value="CYTOCHROME_P450"/>
    <property type="match status" value="1"/>
</dbReference>
<dbReference type="CDD" id="cd11056">
    <property type="entry name" value="CYP6-like"/>
    <property type="match status" value="1"/>
</dbReference>
<dbReference type="SUPFAM" id="SSF48264">
    <property type="entry name" value="Cytochrome P450"/>
    <property type="match status" value="1"/>
</dbReference>
<evidence type="ECO:0000256" key="6">
    <source>
        <dbReference type="ARBA" id="ARBA00012109"/>
    </source>
</evidence>
<dbReference type="EC" id="1.14.14.1" evidence="6"/>
<dbReference type="Pfam" id="PF00067">
    <property type="entry name" value="p450"/>
    <property type="match status" value="1"/>
</dbReference>
<evidence type="ECO:0000256" key="8">
    <source>
        <dbReference type="ARBA" id="ARBA00022723"/>
    </source>
</evidence>
<keyword evidence="9" id="KW-0256">Endoplasmic reticulum</keyword>
<keyword evidence="14" id="KW-0472">Membrane</keyword>